<dbReference type="InterPro" id="IPR037293">
    <property type="entry name" value="Gal_Oxidase_central_sf"/>
</dbReference>
<evidence type="ECO:0000313" key="1">
    <source>
        <dbReference type="EMBL" id="CAF3508968.1"/>
    </source>
</evidence>
<gene>
    <name evidence="1" type="ORF">KIK155_LOCUS16234</name>
    <name evidence="2" type="ORF">TOA249_LOCUS25359</name>
</gene>
<dbReference type="EMBL" id="CAJOBS010002737">
    <property type="protein sequence ID" value="CAF4831779.1"/>
    <property type="molecule type" value="Genomic_DNA"/>
</dbReference>
<dbReference type="AlphaFoldDB" id="A0A818HN99"/>
<dbReference type="InterPro" id="IPR015915">
    <property type="entry name" value="Kelch-typ_b-propeller"/>
</dbReference>
<dbReference type="EMBL" id="CAJNYV010002896">
    <property type="protein sequence ID" value="CAF3508968.1"/>
    <property type="molecule type" value="Genomic_DNA"/>
</dbReference>
<dbReference type="Proteomes" id="UP000663838">
    <property type="component" value="Unassembled WGS sequence"/>
</dbReference>
<sequence>EKAIGQLGIFPRELYDPSTGIWTTLNNMNNVRQEYAAVVLKNRQVLVTGGTDTSALSSCELYDLQQTRG</sequence>
<organism evidence="1 3">
    <name type="scientific">Rotaria socialis</name>
    <dbReference type="NCBI Taxonomy" id="392032"/>
    <lineage>
        <taxon>Eukaryota</taxon>
        <taxon>Metazoa</taxon>
        <taxon>Spiralia</taxon>
        <taxon>Gnathifera</taxon>
        <taxon>Rotifera</taxon>
        <taxon>Eurotatoria</taxon>
        <taxon>Bdelloidea</taxon>
        <taxon>Philodinida</taxon>
        <taxon>Philodinidae</taxon>
        <taxon>Rotaria</taxon>
    </lineage>
</organism>
<dbReference type="Proteomes" id="UP000663865">
    <property type="component" value="Unassembled WGS sequence"/>
</dbReference>
<evidence type="ECO:0000313" key="2">
    <source>
        <dbReference type="EMBL" id="CAF4831779.1"/>
    </source>
</evidence>
<proteinExistence type="predicted"/>
<dbReference type="Gene3D" id="2.130.10.80">
    <property type="entry name" value="Galactose oxidase/kelch, beta-propeller"/>
    <property type="match status" value="1"/>
</dbReference>
<name>A0A818HN99_9BILA</name>
<accession>A0A818HN99</accession>
<feature type="non-terminal residue" evidence="1">
    <location>
        <position position="1"/>
    </location>
</feature>
<protein>
    <submittedName>
        <fullName evidence="1">Uncharacterized protein</fullName>
    </submittedName>
</protein>
<dbReference type="SUPFAM" id="SSF117281">
    <property type="entry name" value="Kelch motif"/>
    <property type="match status" value="1"/>
</dbReference>
<reference evidence="1" key="1">
    <citation type="submission" date="2021-02" db="EMBL/GenBank/DDBJ databases">
        <authorList>
            <person name="Nowell W R."/>
        </authorList>
    </citation>
    <scope>NUCLEOTIDE SEQUENCE</scope>
</reference>
<evidence type="ECO:0000313" key="3">
    <source>
        <dbReference type="Proteomes" id="UP000663865"/>
    </source>
</evidence>
<comment type="caution">
    <text evidence="1">The sequence shown here is derived from an EMBL/GenBank/DDBJ whole genome shotgun (WGS) entry which is preliminary data.</text>
</comment>